<dbReference type="FunFam" id="3.60.15.10:FF:000030">
    <property type="entry name" value="Metallo-beta-lactamase family protein"/>
    <property type="match status" value="1"/>
</dbReference>
<protein>
    <submittedName>
        <fullName evidence="3">Possible hydrolase</fullName>
    </submittedName>
</protein>
<evidence type="ECO:0000313" key="3">
    <source>
        <dbReference type="EMBL" id="ABH00880.1"/>
    </source>
</evidence>
<feature type="domain" description="Rhodanese" evidence="2">
    <location>
        <begin position="410"/>
        <end position="494"/>
    </location>
</feature>
<dbReference type="eggNOG" id="COG0491">
    <property type="taxonomic scope" value="Bacteria"/>
</dbReference>
<dbReference type="InterPro" id="IPR036873">
    <property type="entry name" value="Rhodanese-like_dom_sf"/>
</dbReference>
<dbReference type="Gene3D" id="3.60.15.10">
    <property type="entry name" value="Ribonuclease Z/Hydroxyacylglutathione hydrolase-like"/>
    <property type="match status" value="1"/>
</dbReference>
<dbReference type="InterPro" id="IPR051682">
    <property type="entry name" value="Mito_Persulfide_Diox"/>
</dbReference>
<dbReference type="InterPro" id="IPR001279">
    <property type="entry name" value="Metallo-B-lactamas"/>
</dbReference>
<gene>
    <name evidence="3" type="ordered locus">RHA1_ro11233</name>
</gene>
<accession>Q0RV06</accession>
<dbReference type="GO" id="GO:0016787">
    <property type="term" value="F:hydrolase activity"/>
    <property type="evidence" value="ECO:0007669"/>
    <property type="project" value="UniProtKB-KW"/>
</dbReference>
<dbReference type="Gene3D" id="3.40.250.10">
    <property type="entry name" value="Rhodanese-like domain"/>
    <property type="match status" value="2"/>
</dbReference>
<evidence type="ECO:0000259" key="2">
    <source>
        <dbReference type="PROSITE" id="PS50206"/>
    </source>
</evidence>
<name>Q0RV06_RHOJR</name>
<dbReference type="Pfam" id="PF00581">
    <property type="entry name" value="Rhodanese"/>
    <property type="match status" value="2"/>
</dbReference>
<dbReference type="Pfam" id="PF00753">
    <property type="entry name" value="Lactamase_B"/>
    <property type="match status" value="1"/>
</dbReference>
<dbReference type="SMART" id="SM00450">
    <property type="entry name" value="RHOD"/>
    <property type="match status" value="2"/>
</dbReference>
<keyword evidence="1" id="KW-0479">Metal-binding</keyword>
<dbReference type="PROSITE" id="PS50206">
    <property type="entry name" value="RHODANESE_3"/>
    <property type="match status" value="2"/>
</dbReference>
<dbReference type="InterPro" id="IPR036866">
    <property type="entry name" value="RibonucZ/Hydroxyglut_hydro"/>
</dbReference>
<dbReference type="GO" id="GO:0070813">
    <property type="term" value="P:hydrogen sulfide metabolic process"/>
    <property type="evidence" value="ECO:0007669"/>
    <property type="project" value="TreeGrafter"/>
</dbReference>
<sequence>MCRPRDRAYPPGYLHTHGGIWQSVHKEKDPANLEETTMILEQYYIECLSHASYLIGDESTGRAVVVDPRRDITEYLDDARTHGLTIDGVINTHFHADFVSGHLELVEATGAWIGFGEAAETDYPIRRLAHGEHISLGRVDLEILSTPGHTWESISVLIRETPDADPTAVLTGDSLFIGDVGRPDLVNLGDGSTTDLARAMYHTVHDTLLALPDGVTVMPAHGAGSSCGKNLSTELTSTIGEQRRTNASAQPMSEDAFVALITDGQPAVPAYFSVDAALNKSTHPALDQHRRIPELAADQVRAELAAGTRVLDARTVDDFAAGHLRGSVNVGFDGRFAETGGMVAEVGEPIVLITYPGEEQDAAMRLARIGSDNVIGYLNTGVDGSFPTALTDLVQTAPRTTVTELDRLRADDAIILVDIRNPGERDFGVIPGAIPVPLAQLRSRAHELPTGKPIVVHCAGGWRSSVAASLLRARGIEQVSDLVGGYNAWAAQQVPA</sequence>
<dbReference type="CDD" id="cd07724">
    <property type="entry name" value="POD-like_MBL-fold"/>
    <property type="match status" value="1"/>
</dbReference>
<dbReference type="GO" id="GO:0050313">
    <property type="term" value="F:sulfur dioxygenase activity"/>
    <property type="evidence" value="ECO:0007669"/>
    <property type="project" value="InterPro"/>
</dbReference>
<dbReference type="Proteomes" id="UP000008710">
    <property type="component" value="Plasmid pRHL3"/>
</dbReference>
<keyword evidence="3" id="KW-0378">Hydrolase</keyword>
<dbReference type="CDD" id="cd00158">
    <property type="entry name" value="RHOD"/>
    <property type="match status" value="1"/>
</dbReference>
<evidence type="ECO:0000313" key="4">
    <source>
        <dbReference type="Proteomes" id="UP000008710"/>
    </source>
</evidence>
<dbReference type="SMART" id="SM00849">
    <property type="entry name" value="Lactamase_B"/>
    <property type="match status" value="1"/>
</dbReference>
<feature type="domain" description="Rhodanese" evidence="2">
    <location>
        <begin position="304"/>
        <end position="330"/>
    </location>
</feature>
<dbReference type="EMBL" id="CP000434">
    <property type="protein sequence ID" value="ABH00880.1"/>
    <property type="molecule type" value="Genomic_DNA"/>
</dbReference>
<proteinExistence type="predicted"/>
<dbReference type="GO" id="GO:0046872">
    <property type="term" value="F:metal ion binding"/>
    <property type="evidence" value="ECO:0007669"/>
    <property type="project" value="UniProtKB-KW"/>
</dbReference>
<dbReference type="HOGENOM" id="CLU_030571_7_1_11"/>
<dbReference type="KEGG" id="rha:RHA1_ro11233"/>
<dbReference type="AlphaFoldDB" id="Q0RV06"/>
<dbReference type="PANTHER" id="PTHR43084:SF1">
    <property type="entry name" value="PERSULFIDE DIOXYGENASE ETHE1, MITOCHONDRIAL"/>
    <property type="match status" value="1"/>
</dbReference>
<dbReference type="InterPro" id="IPR001763">
    <property type="entry name" value="Rhodanese-like_dom"/>
</dbReference>
<dbReference type="SUPFAM" id="SSF56281">
    <property type="entry name" value="Metallo-hydrolase/oxidoreductase"/>
    <property type="match status" value="1"/>
</dbReference>
<keyword evidence="3" id="KW-0614">Plasmid</keyword>
<reference evidence="4" key="1">
    <citation type="journal article" date="2006" name="Proc. Natl. Acad. Sci. U.S.A.">
        <title>The complete genome of Rhodococcus sp. RHA1 provides insights into a catabolic powerhouse.</title>
        <authorList>
            <person name="McLeod M.P."/>
            <person name="Warren R.L."/>
            <person name="Hsiao W.W.L."/>
            <person name="Araki N."/>
            <person name="Myhre M."/>
            <person name="Fernandes C."/>
            <person name="Miyazawa D."/>
            <person name="Wong W."/>
            <person name="Lillquist A.L."/>
            <person name="Wang D."/>
            <person name="Dosanjh M."/>
            <person name="Hara H."/>
            <person name="Petrescu A."/>
            <person name="Morin R.D."/>
            <person name="Yang G."/>
            <person name="Stott J.M."/>
            <person name="Schein J.E."/>
            <person name="Shin H."/>
            <person name="Smailus D."/>
            <person name="Siddiqui A.S."/>
            <person name="Marra M.A."/>
            <person name="Jones S.J.M."/>
            <person name="Holt R."/>
            <person name="Brinkman F.S.L."/>
            <person name="Miyauchi K."/>
            <person name="Fukuda M."/>
            <person name="Davies J.E."/>
            <person name="Mohn W.W."/>
            <person name="Eltis L.D."/>
        </authorList>
    </citation>
    <scope>NUCLEOTIDE SEQUENCE [LARGE SCALE GENOMIC DNA]</scope>
    <source>
        <strain evidence="4">RHA1</strain>
    </source>
</reference>
<dbReference type="GO" id="GO:0006749">
    <property type="term" value="P:glutathione metabolic process"/>
    <property type="evidence" value="ECO:0007669"/>
    <property type="project" value="InterPro"/>
</dbReference>
<dbReference type="PANTHER" id="PTHR43084">
    <property type="entry name" value="PERSULFIDE DIOXYGENASE ETHE1"/>
    <property type="match status" value="1"/>
</dbReference>
<dbReference type="SUPFAM" id="SSF52821">
    <property type="entry name" value="Rhodanese/Cell cycle control phosphatase"/>
    <property type="match status" value="2"/>
</dbReference>
<dbReference type="InterPro" id="IPR044528">
    <property type="entry name" value="POD-like_MBL-fold"/>
</dbReference>
<organism evidence="3 4">
    <name type="scientific">Rhodococcus jostii (strain RHA1)</name>
    <dbReference type="NCBI Taxonomy" id="101510"/>
    <lineage>
        <taxon>Bacteria</taxon>
        <taxon>Bacillati</taxon>
        <taxon>Actinomycetota</taxon>
        <taxon>Actinomycetes</taxon>
        <taxon>Mycobacteriales</taxon>
        <taxon>Nocardiaceae</taxon>
        <taxon>Rhodococcus</taxon>
    </lineage>
</organism>
<evidence type="ECO:0000256" key="1">
    <source>
        <dbReference type="ARBA" id="ARBA00022723"/>
    </source>
</evidence>
<dbReference type="eggNOG" id="COG0607">
    <property type="taxonomic scope" value="Bacteria"/>
</dbReference>
<geneLocation type="plasmid" evidence="3 4">
    <name>pRHL3</name>
</geneLocation>